<reference evidence="6 7" key="1">
    <citation type="submission" date="2023-05" db="EMBL/GenBank/DDBJ databases">
        <title>Microbacterium dauci sp.nov., Isolated from Carrot Rhizosphere Soil.</title>
        <authorList>
            <person name="Xiao Z."/>
            <person name="Zheng J."/>
        </authorList>
    </citation>
    <scope>NUCLEOTIDE SEQUENCE [LARGE SCALE GENOMIC DNA]</scope>
    <source>
        <strain evidence="6 7">LX3-4</strain>
    </source>
</reference>
<keyword evidence="2 5" id="KW-0812">Transmembrane</keyword>
<dbReference type="Proteomes" id="UP001321481">
    <property type="component" value="Unassembled WGS sequence"/>
</dbReference>
<comment type="subcellular location">
    <subcellularLocation>
        <location evidence="1">Endomembrane system</location>
        <topology evidence="1">Multi-pass membrane protein</topology>
    </subcellularLocation>
</comment>
<evidence type="ECO:0000256" key="5">
    <source>
        <dbReference type="SAM" id="Phobius"/>
    </source>
</evidence>
<evidence type="ECO:0000256" key="4">
    <source>
        <dbReference type="ARBA" id="ARBA00023136"/>
    </source>
</evidence>
<dbReference type="CDD" id="cd02432">
    <property type="entry name" value="Nodulin-21_like_1"/>
    <property type="match status" value="1"/>
</dbReference>
<sequence length="236" mass="24508">MTDVRHDEPHDAKIGAKLNWLRAGVLGANDGIVSVAAVAVGVAGATTAVGPIATATTAALVGGAISMALGEYVSVSSQRDTEKALIEKERRELEEMPEEELAELTALYRERGLSEETAHRVAVELTEHDALAAHLEVELGIDPDELTNPWHAALSSAIAFTAGALLPLLAILLPPPEWRVPTTFVAVLLALVITGTLSARLGDAGKRRAAARLVIGGALALAATWAIGALLGTTVL</sequence>
<dbReference type="EMBL" id="JASJND010000004">
    <property type="protein sequence ID" value="MDJ1114057.1"/>
    <property type="molecule type" value="Genomic_DNA"/>
</dbReference>
<dbReference type="PANTHER" id="PTHR31851">
    <property type="entry name" value="FE(2+)/MN(2+) TRANSPORTER PCL1"/>
    <property type="match status" value="1"/>
</dbReference>
<evidence type="ECO:0000313" key="6">
    <source>
        <dbReference type="EMBL" id="MDJ1114057.1"/>
    </source>
</evidence>
<gene>
    <name evidence="6" type="ORF">QNI14_06300</name>
</gene>
<keyword evidence="4 5" id="KW-0472">Membrane</keyword>
<feature type="transmembrane region" description="Helical" evidence="5">
    <location>
        <begin position="178"/>
        <end position="197"/>
    </location>
</feature>
<evidence type="ECO:0000313" key="7">
    <source>
        <dbReference type="Proteomes" id="UP001321481"/>
    </source>
</evidence>
<proteinExistence type="predicted"/>
<name>A0ABT6ZD14_9MICO</name>
<evidence type="ECO:0000256" key="3">
    <source>
        <dbReference type="ARBA" id="ARBA00022989"/>
    </source>
</evidence>
<evidence type="ECO:0000256" key="1">
    <source>
        <dbReference type="ARBA" id="ARBA00004127"/>
    </source>
</evidence>
<dbReference type="Pfam" id="PF01988">
    <property type="entry name" value="VIT1"/>
    <property type="match status" value="1"/>
</dbReference>
<organism evidence="6 7">
    <name type="scientific">Microbacterium dauci</name>
    <dbReference type="NCBI Taxonomy" id="3048008"/>
    <lineage>
        <taxon>Bacteria</taxon>
        <taxon>Bacillati</taxon>
        <taxon>Actinomycetota</taxon>
        <taxon>Actinomycetes</taxon>
        <taxon>Micrococcales</taxon>
        <taxon>Microbacteriaceae</taxon>
        <taxon>Microbacterium</taxon>
    </lineage>
</organism>
<protein>
    <submittedName>
        <fullName evidence="6">VIT family protein</fullName>
    </submittedName>
</protein>
<dbReference type="InterPro" id="IPR008217">
    <property type="entry name" value="Ccc1_fam"/>
</dbReference>
<evidence type="ECO:0000256" key="2">
    <source>
        <dbReference type="ARBA" id="ARBA00022692"/>
    </source>
</evidence>
<feature type="transmembrane region" description="Helical" evidence="5">
    <location>
        <begin position="209"/>
        <end position="231"/>
    </location>
</feature>
<keyword evidence="3 5" id="KW-1133">Transmembrane helix</keyword>
<keyword evidence="7" id="KW-1185">Reference proteome</keyword>
<accession>A0ABT6ZD14</accession>
<dbReference type="RefSeq" id="WP_283715601.1">
    <property type="nucleotide sequence ID" value="NZ_JASJND010000004.1"/>
</dbReference>
<comment type="caution">
    <text evidence="6">The sequence shown here is derived from an EMBL/GenBank/DDBJ whole genome shotgun (WGS) entry which is preliminary data.</text>
</comment>
<feature type="transmembrane region" description="Helical" evidence="5">
    <location>
        <begin position="152"/>
        <end position="172"/>
    </location>
</feature>